<dbReference type="EMBL" id="PYLQ01000008">
    <property type="protein sequence ID" value="PST41124.1"/>
    <property type="molecule type" value="Genomic_DNA"/>
</dbReference>
<evidence type="ECO:0000313" key="4">
    <source>
        <dbReference type="EMBL" id="BCL57171.1"/>
    </source>
</evidence>
<dbReference type="Pfam" id="PF02452">
    <property type="entry name" value="PemK_toxin"/>
    <property type="match status" value="1"/>
</dbReference>
<name>A0A2T3G0N9_9FIRM</name>
<dbReference type="SUPFAM" id="SSF50118">
    <property type="entry name" value="Cell growth inhibitor/plasmid maintenance toxic component"/>
    <property type="match status" value="1"/>
</dbReference>
<dbReference type="EC" id="3.1.-.-" evidence="3"/>
<dbReference type="GO" id="GO:0003677">
    <property type="term" value="F:DNA binding"/>
    <property type="evidence" value="ECO:0007669"/>
    <property type="project" value="InterPro"/>
</dbReference>
<evidence type="ECO:0000256" key="2">
    <source>
        <dbReference type="ARBA" id="ARBA00022649"/>
    </source>
</evidence>
<evidence type="ECO:0000313" key="6">
    <source>
        <dbReference type="Proteomes" id="UP000240974"/>
    </source>
</evidence>
<dbReference type="RefSeq" id="WP_107029812.1">
    <property type="nucleotide sequence ID" value="NZ_AP024085.1"/>
</dbReference>
<keyword evidence="3" id="KW-0378">Hydrolase</keyword>
<dbReference type="GO" id="GO:0004521">
    <property type="term" value="F:RNA endonuclease activity"/>
    <property type="evidence" value="ECO:0007669"/>
    <property type="project" value="TreeGrafter"/>
</dbReference>
<evidence type="ECO:0000256" key="3">
    <source>
        <dbReference type="PIRNR" id="PIRNR033490"/>
    </source>
</evidence>
<evidence type="ECO:0000256" key="1">
    <source>
        <dbReference type="ARBA" id="ARBA00007521"/>
    </source>
</evidence>
<dbReference type="InterPro" id="IPR011067">
    <property type="entry name" value="Plasmid_toxin/cell-grow_inhib"/>
</dbReference>
<dbReference type="GeneID" id="70579323"/>
<evidence type="ECO:0000313" key="7">
    <source>
        <dbReference type="Proteomes" id="UP000593842"/>
    </source>
</evidence>
<accession>A0A2T3G0N9</accession>
<dbReference type="EMBL" id="AP024085">
    <property type="protein sequence ID" value="BCL57171.1"/>
    <property type="molecule type" value="Genomic_DNA"/>
</dbReference>
<dbReference type="AlphaFoldDB" id="A0A2T3G0N9"/>
<dbReference type="GO" id="GO:0016787">
    <property type="term" value="F:hydrolase activity"/>
    <property type="evidence" value="ECO:0007669"/>
    <property type="project" value="UniProtKB-KW"/>
</dbReference>
<sequence>MKGVCNDKKISRGEIYVADLNPYQGFEQGGIRPVVILQNDAGNYFSSTTIVASLTSHVAKKGNLPTHVFINSREDLEHDSIIMCEQIRTIDKSRLIRCLDRLDEYEMEEVEEALSVSLGCFDDSLSINVLTIQFILRI</sequence>
<keyword evidence="2" id="KW-1277">Toxin-antitoxin system</keyword>
<evidence type="ECO:0000313" key="5">
    <source>
        <dbReference type="EMBL" id="PST41124.1"/>
    </source>
</evidence>
<comment type="function">
    <text evidence="3">Toxic component of a type II toxin-antitoxin (TA) system.</text>
</comment>
<proteinExistence type="inferred from homology"/>
<comment type="similarity">
    <text evidence="1 3">Belongs to the PemK/MazF family.</text>
</comment>
<dbReference type="Proteomes" id="UP000240974">
    <property type="component" value="Unassembled WGS sequence"/>
</dbReference>
<dbReference type="GO" id="GO:0016075">
    <property type="term" value="P:rRNA catabolic process"/>
    <property type="evidence" value="ECO:0007669"/>
    <property type="project" value="TreeGrafter"/>
</dbReference>
<dbReference type="PANTHER" id="PTHR33988:SF2">
    <property type="entry name" value="ENDORIBONUCLEASE MAZF"/>
    <property type="match status" value="1"/>
</dbReference>
<organism evidence="5 6">
    <name type="scientific">Faecalibacillus intestinalis</name>
    <dbReference type="NCBI Taxonomy" id="1982626"/>
    <lineage>
        <taxon>Bacteria</taxon>
        <taxon>Bacillati</taxon>
        <taxon>Bacillota</taxon>
        <taxon>Erysipelotrichia</taxon>
        <taxon>Erysipelotrichales</taxon>
        <taxon>Coprobacillaceae</taxon>
        <taxon>Faecalibacillus</taxon>
    </lineage>
</organism>
<dbReference type="GO" id="GO:0006402">
    <property type="term" value="P:mRNA catabolic process"/>
    <property type="evidence" value="ECO:0007669"/>
    <property type="project" value="TreeGrafter"/>
</dbReference>
<keyword evidence="3" id="KW-0255">Endonuclease</keyword>
<reference evidence="7" key="3">
    <citation type="submission" date="2020-09" db="EMBL/GenBank/DDBJ databases">
        <title>Complete genome sequencing of Faecalibacillus intestinalis strain 14EGH31.</title>
        <authorList>
            <person name="Sakamoto M."/>
            <person name="Murakami T."/>
            <person name="Mori H."/>
        </authorList>
    </citation>
    <scope>NUCLEOTIDE SEQUENCE [LARGE SCALE GENOMIC DNA]</scope>
    <source>
        <strain evidence="7">14EGH31</strain>
    </source>
</reference>
<reference evidence="5 6" key="1">
    <citation type="journal article" date="2019" name="Int. J. Syst. Evol. Microbiol.">
        <title>Faecalibacillus intestinalis gen. nov., sp. nov. and Faecalibacillus faecis sp. nov., isolated from human faeces.</title>
        <authorList>
            <person name="Seo B."/>
            <person name="Jeon K."/>
            <person name="Baek I."/>
            <person name="Lee Y.M."/>
            <person name="Baek K."/>
            <person name="Ko G."/>
        </authorList>
    </citation>
    <scope>NUCLEOTIDE SEQUENCE [LARGE SCALE GENOMIC DNA]</scope>
    <source>
        <strain evidence="5 6">SNUG30099</strain>
    </source>
</reference>
<keyword evidence="6" id="KW-1185">Reference proteome</keyword>
<dbReference type="Proteomes" id="UP000593842">
    <property type="component" value="Chromosome"/>
</dbReference>
<dbReference type="PIRSF" id="PIRSF033490">
    <property type="entry name" value="MazF"/>
    <property type="match status" value="1"/>
</dbReference>
<keyword evidence="3" id="KW-0540">Nuclease</keyword>
<dbReference type="InterPro" id="IPR003477">
    <property type="entry name" value="PemK-like"/>
</dbReference>
<dbReference type="KEGG" id="fit:Fi14EGH31_08830"/>
<gene>
    <name evidence="5" type="ORF">C7U54_07090</name>
    <name evidence="4" type="ORF">Fi14EGH31_08830</name>
</gene>
<reference evidence="4" key="2">
    <citation type="journal article" date="2020" name="Microbiol. Resour. Announc.">
        <title>Complete Genome Sequence of Faecalibacillus intestinalis JCM 34082, Isolated from Feces from a Healthy Japanese Female.</title>
        <authorList>
            <person name="Sakamoto M."/>
            <person name="Ikeyama N."/>
            <person name="Toyoda A."/>
            <person name="Murakami T."/>
            <person name="Mori H."/>
            <person name="Ohkuma M."/>
        </authorList>
    </citation>
    <scope>NUCLEOTIDE SEQUENCE</scope>
    <source>
        <strain evidence="4">14EGH31</strain>
    </source>
</reference>
<dbReference type="Gene3D" id="2.30.30.110">
    <property type="match status" value="1"/>
</dbReference>
<dbReference type="PANTHER" id="PTHR33988">
    <property type="entry name" value="ENDORIBONUCLEASE MAZF-RELATED"/>
    <property type="match status" value="1"/>
</dbReference>
<protein>
    <recommendedName>
        <fullName evidence="3">mRNA interferase</fullName>
        <ecNumber evidence="3">3.1.-.-</ecNumber>
    </recommendedName>
</protein>